<keyword evidence="6" id="KW-0548">Nucleotidyltransferase</keyword>
<evidence type="ECO:0000313" key="7">
    <source>
        <dbReference type="Proteomes" id="UP001381174"/>
    </source>
</evidence>
<dbReference type="InterPro" id="IPR011990">
    <property type="entry name" value="TPR-like_helical_dom_sf"/>
</dbReference>
<dbReference type="EC" id="2.7.7.65" evidence="1"/>
<dbReference type="InterPro" id="IPR043128">
    <property type="entry name" value="Rev_trsase/Diguanyl_cyclase"/>
</dbReference>
<evidence type="ECO:0000259" key="5">
    <source>
        <dbReference type="PROSITE" id="PS50887"/>
    </source>
</evidence>
<dbReference type="Gene3D" id="3.30.70.270">
    <property type="match status" value="1"/>
</dbReference>
<keyword evidence="3" id="KW-0472">Membrane</keyword>
<evidence type="ECO:0000256" key="1">
    <source>
        <dbReference type="ARBA" id="ARBA00012528"/>
    </source>
</evidence>
<gene>
    <name evidence="6" type="ORF">WAT24_10430</name>
</gene>
<keyword evidence="4" id="KW-0732">Signal</keyword>
<dbReference type="GO" id="GO:0052621">
    <property type="term" value="F:diguanylate cyclase activity"/>
    <property type="evidence" value="ECO:0007669"/>
    <property type="project" value="UniProtKB-EC"/>
</dbReference>
<keyword evidence="7" id="KW-1185">Reference proteome</keyword>
<proteinExistence type="predicted"/>
<evidence type="ECO:0000256" key="2">
    <source>
        <dbReference type="ARBA" id="ARBA00034247"/>
    </source>
</evidence>
<sequence length="587" mass="65508">MHRWWLWRALACLAACPLVLVRPSAAAIADPAAFLEQAEQLRTRDHPRFVGMLAQIHREAPRLTPGEQWHLRYLDAWQTSFQGDYAEAEVRLREVIERSGDATLTAKASALLMNNLGLNRRYEEAFTLASRLVADLPKIHDRLARFTVLANLSQSLTSAGQNDLAIRYARMMQDTLPPGETLCNPLSMEVTALYNAKRLSSASPELQRAIATCTAAGQPVFAETLWLVVGSLHLEEGHPRVALDLLRRLAPGIRTNGYYQHMLSSRTMLAQAYAALGDDDHARKAALAAVAMGHPDDIGEWLRDAYGVLYRIEKKRGHTQAALDYHERYVAQDKGYLDDIGARALAYQTVQQQVLSRELETEALSRQNNLLRLRQALDSKAVETGRLYNLLLLVTLVSIVFWLYRLKRSQLRFKKLSRLDGLTGIFNHQHFIGQAGRTLRLLERKAAPACLIALDLDHFKQINDTHGHAVGDAVLRHAVAVCQLQLRPADLFGRLGGEEFGILLQDCPRDRGMAIAHRIRAALERSPLAQDGRLVPVFASLGLACTDTCGHDVQRLHAEADAALYRAKRAGRNRVVADIEADRLAKA</sequence>
<keyword evidence="3" id="KW-1133">Transmembrane helix</keyword>
<feature type="signal peptide" evidence="4">
    <location>
        <begin position="1"/>
        <end position="26"/>
    </location>
</feature>
<reference evidence="6 7" key="1">
    <citation type="journal article" date="2014" name="Int. J. Syst. Evol. Microbiol.">
        <title>Fulvimonas yonginensis sp. nov., isolated from greenhouse soil, and emended description of the genus Fulvimonas.</title>
        <authorList>
            <person name="Ahn J.H."/>
            <person name="Kim S.J."/>
            <person name="Weon H.Y."/>
            <person name="Hong S.B."/>
            <person name="Seok S.J."/>
            <person name="Kwon S.W."/>
        </authorList>
    </citation>
    <scope>NUCLEOTIDE SEQUENCE [LARGE SCALE GENOMIC DNA]</scope>
    <source>
        <strain evidence="6 7">KACC 16952</strain>
    </source>
</reference>
<dbReference type="Pfam" id="PF00990">
    <property type="entry name" value="GGDEF"/>
    <property type="match status" value="1"/>
</dbReference>
<protein>
    <recommendedName>
        <fullName evidence="1">diguanylate cyclase</fullName>
        <ecNumber evidence="1">2.7.7.65</ecNumber>
    </recommendedName>
</protein>
<keyword evidence="3" id="KW-0812">Transmembrane</keyword>
<dbReference type="PANTHER" id="PTHR45138">
    <property type="entry name" value="REGULATORY COMPONENTS OF SENSORY TRANSDUCTION SYSTEM"/>
    <property type="match status" value="1"/>
</dbReference>
<dbReference type="PANTHER" id="PTHR45138:SF9">
    <property type="entry name" value="DIGUANYLATE CYCLASE DGCM-RELATED"/>
    <property type="match status" value="1"/>
</dbReference>
<dbReference type="Gene3D" id="1.25.40.10">
    <property type="entry name" value="Tetratricopeptide repeat domain"/>
    <property type="match status" value="2"/>
</dbReference>
<organism evidence="6 7">
    <name type="scientific">Fulvimonas yonginensis</name>
    <dbReference type="NCBI Taxonomy" id="1495200"/>
    <lineage>
        <taxon>Bacteria</taxon>
        <taxon>Pseudomonadati</taxon>
        <taxon>Pseudomonadota</taxon>
        <taxon>Gammaproteobacteria</taxon>
        <taxon>Lysobacterales</taxon>
        <taxon>Rhodanobacteraceae</taxon>
        <taxon>Fulvimonas</taxon>
    </lineage>
</organism>
<dbReference type="InterPro" id="IPR029787">
    <property type="entry name" value="Nucleotide_cyclase"/>
</dbReference>
<dbReference type="InterPro" id="IPR000160">
    <property type="entry name" value="GGDEF_dom"/>
</dbReference>
<dbReference type="Proteomes" id="UP001381174">
    <property type="component" value="Unassembled WGS sequence"/>
</dbReference>
<feature type="domain" description="GGDEF" evidence="5">
    <location>
        <begin position="447"/>
        <end position="580"/>
    </location>
</feature>
<feature type="chain" id="PRO_5046159526" description="diguanylate cyclase" evidence="4">
    <location>
        <begin position="27"/>
        <end position="587"/>
    </location>
</feature>
<evidence type="ECO:0000313" key="6">
    <source>
        <dbReference type="EMBL" id="MEI7037172.1"/>
    </source>
</evidence>
<evidence type="ECO:0000256" key="3">
    <source>
        <dbReference type="SAM" id="Phobius"/>
    </source>
</evidence>
<dbReference type="PROSITE" id="PS50887">
    <property type="entry name" value="GGDEF"/>
    <property type="match status" value="1"/>
</dbReference>
<evidence type="ECO:0000256" key="4">
    <source>
        <dbReference type="SAM" id="SignalP"/>
    </source>
</evidence>
<dbReference type="SUPFAM" id="SSF48452">
    <property type="entry name" value="TPR-like"/>
    <property type="match status" value="2"/>
</dbReference>
<feature type="transmembrane region" description="Helical" evidence="3">
    <location>
        <begin position="387"/>
        <end position="406"/>
    </location>
</feature>
<dbReference type="InterPro" id="IPR050469">
    <property type="entry name" value="Diguanylate_Cyclase"/>
</dbReference>
<dbReference type="CDD" id="cd01949">
    <property type="entry name" value="GGDEF"/>
    <property type="match status" value="1"/>
</dbReference>
<accession>A0ABU8JDT4</accession>
<keyword evidence="6" id="KW-0808">Transferase</keyword>
<name>A0ABU8JDT4_9GAMM</name>
<comment type="catalytic activity">
    <reaction evidence="2">
        <text>2 GTP = 3',3'-c-di-GMP + 2 diphosphate</text>
        <dbReference type="Rhea" id="RHEA:24898"/>
        <dbReference type="ChEBI" id="CHEBI:33019"/>
        <dbReference type="ChEBI" id="CHEBI:37565"/>
        <dbReference type="ChEBI" id="CHEBI:58805"/>
        <dbReference type="EC" id="2.7.7.65"/>
    </reaction>
</comment>
<dbReference type="NCBIfam" id="TIGR00254">
    <property type="entry name" value="GGDEF"/>
    <property type="match status" value="1"/>
</dbReference>
<comment type="caution">
    <text evidence="6">The sequence shown here is derived from an EMBL/GenBank/DDBJ whole genome shotgun (WGS) entry which is preliminary data.</text>
</comment>
<dbReference type="EMBL" id="JBBBNY010000006">
    <property type="protein sequence ID" value="MEI7037172.1"/>
    <property type="molecule type" value="Genomic_DNA"/>
</dbReference>
<dbReference type="SUPFAM" id="SSF55073">
    <property type="entry name" value="Nucleotide cyclase"/>
    <property type="match status" value="1"/>
</dbReference>
<dbReference type="SMART" id="SM00267">
    <property type="entry name" value="GGDEF"/>
    <property type="match status" value="1"/>
</dbReference>